<evidence type="ECO:0000313" key="2">
    <source>
        <dbReference type="EMBL" id="ACR34311.1"/>
    </source>
</evidence>
<proteinExistence type="evidence at transcript level"/>
<organism evidence="2">
    <name type="scientific">Zea mays</name>
    <name type="common">Maize</name>
    <dbReference type="NCBI Taxonomy" id="4577"/>
    <lineage>
        <taxon>Eukaryota</taxon>
        <taxon>Viridiplantae</taxon>
        <taxon>Streptophyta</taxon>
        <taxon>Embryophyta</taxon>
        <taxon>Tracheophyta</taxon>
        <taxon>Spermatophyta</taxon>
        <taxon>Magnoliopsida</taxon>
        <taxon>Liliopsida</taxon>
        <taxon>Poales</taxon>
        <taxon>Poaceae</taxon>
        <taxon>PACMAD clade</taxon>
        <taxon>Panicoideae</taxon>
        <taxon>Andropogonodae</taxon>
        <taxon>Andropogoneae</taxon>
        <taxon>Tripsacinae</taxon>
        <taxon>Zea</taxon>
    </lineage>
</organism>
<dbReference type="EMBL" id="BT083958">
    <property type="protein sequence ID" value="ACR34311.1"/>
    <property type="molecule type" value="mRNA"/>
</dbReference>
<reference evidence="2" key="2">
    <citation type="submission" date="2012-06" db="EMBL/GenBank/DDBJ databases">
        <authorList>
            <person name="Yu Y."/>
            <person name="Currie J."/>
            <person name="Lomeli R."/>
            <person name="Angelova A."/>
            <person name="Collura K."/>
            <person name="Wissotski M."/>
            <person name="Campos D."/>
            <person name="Kudrna D."/>
            <person name="Golser W."/>
            <person name="Ashely E."/>
            <person name="Descour A."/>
            <person name="Fernandes J."/>
            <person name="Soderlund C."/>
            <person name="Walbot V."/>
        </authorList>
    </citation>
    <scope>NUCLEOTIDE SEQUENCE</scope>
    <source>
        <strain evidence="2">B73</strain>
    </source>
</reference>
<dbReference type="RefSeq" id="XP_023157013.1">
    <property type="nucleotide sequence ID" value="XM_023301245.2"/>
</dbReference>
<dbReference type="KEGG" id="zma:111590313"/>
<sequence length="182" mass="20393">MQAIQTGSHGCCSLRHFVEHDKGATRREPMWLRELGSRLLREVDDVLFTALIKQRARRARRRRGCCRKSTTRGLLRRESWRHGCCPSRETRAPVICCSVRVGAWERESRGAVRGRRALLLGGHGAGKWRSANGTSTVGRSAAGLLAVDSRGRRHGWSRGTRAQGEASARRGTAGKKEAWPWR</sequence>
<protein>
    <submittedName>
        <fullName evidence="2">Uncharacterized protein</fullName>
    </submittedName>
</protein>
<dbReference type="AlphaFoldDB" id="C4IZG1"/>
<feature type="region of interest" description="Disordered" evidence="1">
    <location>
        <begin position="152"/>
        <end position="182"/>
    </location>
</feature>
<name>C4IZG1_MAIZE</name>
<accession>C4IZG1</accession>
<dbReference type="GeneID" id="111590313"/>
<reference evidence="2" key="1">
    <citation type="journal article" date="2009" name="PLoS Genet.">
        <title>Sequencing, mapping, and analysis of 27,455 maize full-length cDNAs.</title>
        <authorList>
            <person name="Soderlund C."/>
            <person name="Descour A."/>
            <person name="Kudrna D."/>
            <person name="Bomhoff M."/>
            <person name="Boyd L."/>
            <person name="Currie J."/>
            <person name="Angelova A."/>
            <person name="Collura K."/>
            <person name="Wissotski M."/>
            <person name="Ashley E."/>
            <person name="Morrow D."/>
            <person name="Fernandes J."/>
            <person name="Walbot V."/>
            <person name="Yu Y."/>
        </authorList>
    </citation>
    <scope>NUCLEOTIDE SEQUENCE</scope>
    <source>
        <strain evidence="2">B73</strain>
    </source>
</reference>
<evidence type="ECO:0000256" key="1">
    <source>
        <dbReference type="SAM" id="MobiDB-lite"/>
    </source>
</evidence>